<dbReference type="Pfam" id="PF00580">
    <property type="entry name" value="UvrD-helicase"/>
    <property type="match status" value="1"/>
</dbReference>
<proteinExistence type="predicted"/>
<keyword evidence="4 5" id="KW-0067">ATP-binding</keyword>
<keyword evidence="8" id="KW-1185">Reference proteome</keyword>
<keyword evidence="2 5" id="KW-0378">Hydrolase</keyword>
<dbReference type="Gene3D" id="3.40.50.300">
    <property type="entry name" value="P-loop containing nucleotide triphosphate hydrolases"/>
    <property type="match status" value="3"/>
</dbReference>
<accession>A0ABW1UPN9</accession>
<dbReference type="Pfam" id="PF13538">
    <property type="entry name" value="UvrD_C_2"/>
    <property type="match status" value="1"/>
</dbReference>
<dbReference type="Proteomes" id="UP001596310">
    <property type="component" value="Unassembled WGS sequence"/>
</dbReference>
<dbReference type="RefSeq" id="WP_225422184.1">
    <property type="nucleotide sequence ID" value="NZ_JBHSSM010000022.1"/>
</dbReference>
<dbReference type="EMBL" id="JBHSSM010000022">
    <property type="protein sequence ID" value="MFC6315897.1"/>
    <property type="molecule type" value="Genomic_DNA"/>
</dbReference>
<evidence type="ECO:0000256" key="5">
    <source>
        <dbReference type="PROSITE-ProRule" id="PRU00560"/>
    </source>
</evidence>
<dbReference type="InterPro" id="IPR027417">
    <property type="entry name" value="P-loop_NTPase"/>
</dbReference>
<dbReference type="InterPro" id="IPR000212">
    <property type="entry name" value="DNA_helicase_UvrD/REP"/>
</dbReference>
<dbReference type="InterPro" id="IPR014016">
    <property type="entry name" value="UvrD-like_ATP-bd"/>
</dbReference>
<evidence type="ECO:0000256" key="4">
    <source>
        <dbReference type="ARBA" id="ARBA00022840"/>
    </source>
</evidence>
<gene>
    <name evidence="7" type="primary">helD</name>
    <name evidence="7" type="ORF">ACFQHW_10020</name>
</gene>
<feature type="binding site" evidence="5">
    <location>
        <begin position="236"/>
        <end position="243"/>
    </location>
    <ligand>
        <name>ATP</name>
        <dbReference type="ChEBI" id="CHEBI:30616"/>
    </ligand>
</feature>
<comment type="caution">
    <text evidence="7">The sequence shown here is derived from an EMBL/GenBank/DDBJ whole genome shotgun (WGS) entry which is preliminary data.</text>
</comment>
<dbReference type="PANTHER" id="PTHR11070">
    <property type="entry name" value="UVRD / RECB / PCRA DNA HELICASE FAMILY MEMBER"/>
    <property type="match status" value="1"/>
</dbReference>
<keyword evidence="1 5" id="KW-0547">Nucleotide-binding</keyword>
<sequence>MTKNEKFIRQTQAAEQRHLDEVITKIGRAQTKARQSIDQAKNDTQSLNRQFNEEVHLSYGSDTTNLETALSIRQQQQMLQERENSWQQSARQLNTLKRLAKTPYFARLDFHEHGEPRRETIYIGLGSFSDEHDHFLIYDWRAPISSIYYDGKLGQVSYQTPDGEQTVNVLLKRQFLIKGGAIESMFDTTETIGDQMLLEVLGEKSSTQMKSIVTTIQQEQNKIIRNVAADLLFVQGAAGSGKTSAILQRVAFLLYRYRGKLTASQVIMFSPNQLFNDYIENVLPELGEQNMVQMTYAQFIGRRLPKMTITDPAANFEVAQTTTAKAISRVKTDLRFFKAVGIYARHLEKQDMRFKDLKFRGKPYFSKEKMAEIYYSFNENYHLANRMDATQERLIQLLNNKVEPEIRKNWVAKAVENLSDEQLQSLYAKADQEFASSDAEFKYLARKIVTKELQTVNRGIRRFRFINSRAQYLHFLQQVPYLIDLASFGVTKEDWNQEVAQVQADFRDKRLRLDDVSPYLYLFDLITGKQVDRNIKFVFIDEIQDYTPFQAAYLQASFPKARFTMLGDLNQAIFTHATSSSLLSQVQKLFDPEKTEVVQLTRSYRSTKPITEYTRALLRNGQKIDTFDRAGDLPNIAIRADEAALHELLLRTLQENDQRQLTTAIIAKTKQESQDLAQFLKTAGYHATLIRSENQRLAAGTIIVPAYLAKGLEFDAVVMWNASATRYHDEDERQLVYTIASRAMHRLTILAQDELSPLLSAVPATLYTVE</sequence>
<dbReference type="PROSITE" id="PS51198">
    <property type="entry name" value="UVRD_HELICASE_ATP_BIND"/>
    <property type="match status" value="1"/>
</dbReference>
<feature type="domain" description="UvrD-like helicase ATP-binding" evidence="6">
    <location>
        <begin position="215"/>
        <end position="607"/>
    </location>
</feature>
<evidence type="ECO:0000313" key="8">
    <source>
        <dbReference type="Proteomes" id="UP001596310"/>
    </source>
</evidence>
<dbReference type="SUPFAM" id="SSF52540">
    <property type="entry name" value="P-loop containing nucleoside triphosphate hydrolases"/>
    <property type="match status" value="1"/>
</dbReference>
<evidence type="ECO:0000259" key="6">
    <source>
        <dbReference type="PROSITE" id="PS51198"/>
    </source>
</evidence>
<evidence type="ECO:0000313" key="7">
    <source>
        <dbReference type="EMBL" id="MFC6315897.1"/>
    </source>
</evidence>
<dbReference type="NCBIfam" id="NF041464">
    <property type="entry name" value="HelD_BACSU"/>
    <property type="match status" value="1"/>
</dbReference>
<organism evidence="7 8">
    <name type="scientific">Lapidilactobacillus achengensis</name>
    <dbReference type="NCBI Taxonomy" id="2486000"/>
    <lineage>
        <taxon>Bacteria</taxon>
        <taxon>Bacillati</taxon>
        <taxon>Bacillota</taxon>
        <taxon>Bacilli</taxon>
        <taxon>Lactobacillales</taxon>
        <taxon>Lactobacillaceae</taxon>
        <taxon>Lapidilactobacillus</taxon>
    </lineage>
</organism>
<dbReference type="InterPro" id="IPR048228">
    <property type="entry name" value="HelD_bacillota"/>
</dbReference>
<evidence type="ECO:0000256" key="3">
    <source>
        <dbReference type="ARBA" id="ARBA00022806"/>
    </source>
</evidence>
<dbReference type="InterPro" id="IPR027785">
    <property type="entry name" value="UvrD-like_helicase_C"/>
</dbReference>
<name>A0ABW1UPN9_9LACO</name>
<protein>
    <submittedName>
        <fullName evidence="7">RNA polymerase recycling motor HelD</fullName>
    </submittedName>
</protein>
<evidence type="ECO:0000256" key="2">
    <source>
        <dbReference type="ARBA" id="ARBA00022801"/>
    </source>
</evidence>
<keyword evidence="3 5" id="KW-0347">Helicase</keyword>
<dbReference type="PANTHER" id="PTHR11070:SF17">
    <property type="entry name" value="DNA HELICASE IV"/>
    <property type="match status" value="1"/>
</dbReference>
<evidence type="ECO:0000256" key="1">
    <source>
        <dbReference type="ARBA" id="ARBA00022741"/>
    </source>
</evidence>
<reference evidence="8" key="1">
    <citation type="journal article" date="2019" name="Int. J. Syst. Evol. Microbiol.">
        <title>The Global Catalogue of Microorganisms (GCM) 10K type strain sequencing project: providing services to taxonomists for standard genome sequencing and annotation.</title>
        <authorList>
            <consortium name="The Broad Institute Genomics Platform"/>
            <consortium name="The Broad Institute Genome Sequencing Center for Infectious Disease"/>
            <person name="Wu L."/>
            <person name="Ma J."/>
        </authorList>
    </citation>
    <scope>NUCLEOTIDE SEQUENCE [LARGE SCALE GENOMIC DNA]</scope>
    <source>
        <strain evidence="8">CCM 8897</strain>
    </source>
</reference>